<name>A0AAV5T7A3_9BILA</name>
<evidence type="ECO:0000313" key="2">
    <source>
        <dbReference type="Proteomes" id="UP001432027"/>
    </source>
</evidence>
<dbReference type="AlphaFoldDB" id="A0AAV5T7A3"/>
<protein>
    <submittedName>
        <fullName evidence="1">Uncharacterized protein</fullName>
    </submittedName>
</protein>
<keyword evidence="2" id="KW-1185">Reference proteome</keyword>
<reference evidence="1" key="1">
    <citation type="submission" date="2023-10" db="EMBL/GenBank/DDBJ databases">
        <title>Genome assembly of Pristionchus species.</title>
        <authorList>
            <person name="Yoshida K."/>
            <person name="Sommer R.J."/>
        </authorList>
    </citation>
    <scope>NUCLEOTIDE SEQUENCE</scope>
    <source>
        <strain evidence="1">RS0144</strain>
    </source>
</reference>
<dbReference type="Proteomes" id="UP001432027">
    <property type="component" value="Unassembled WGS sequence"/>
</dbReference>
<organism evidence="1 2">
    <name type="scientific">Pristionchus entomophagus</name>
    <dbReference type="NCBI Taxonomy" id="358040"/>
    <lineage>
        <taxon>Eukaryota</taxon>
        <taxon>Metazoa</taxon>
        <taxon>Ecdysozoa</taxon>
        <taxon>Nematoda</taxon>
        <taxon>Chromadorea</taxon>
        <taxon>Rhabditida</taxon>
        <taxon>Rhabditina</taxon>
        <taxon>Diplogasteromorpha</taxon>
        <taxon>Diplogasteroidea</taxon>
        <taxon>Neodiplogasteridae</taxon>
        <taxon>Pristionchus</taxon>
    </lineage>
</organism>
<comment type="caution">
    <text evidence="1">The sequence shown here is derived from an EMBL/GenBank/DDBJ whole genome shotgun (WGS) entry which is preliminary data.</text>
</comment>
<dbReference type="EMBL" id="BTSX01000003">
    <property type="protein sequence ID" value="GMS91189.1"/>
    <property type="molecule type" value="Genomic_DNA"/>
</dbReference>
<accession>A0AAV5T7A3</accession>
<feature type="non-terminal residue" evidence="1">
    <location>
        <position position="1"/>
    </location>
</feature>
<gene>
    <name evidence="1" type="ORF">PENTCL1PPCAC_13364</name>
</gene>
<evidence type="ECO:0000313" key="1">
    <source>
        <dbReference type="EMBL" id="GMS91189.1"/>
    </source>
</evidence>
<proteinExistence type="predicted"/>
<sequence length="82" mass="8884">VSGSIRSLPSVSVSIPRSTTLHLPLSSISLIGPIDGTTDGPFSWKKYKNKPSQSSLSFHRSLTVRSPYSFIRTAPPTCTSYT</sequence>